<evidence type="ECO:0000313" key="1">
    <source>
        <dbReference type="EMBL" id="EGV20388.1"/>
    </source>
</evidence>
<gene>
    <name evidence="1" type="ORF">ThimaDRAFT_0166</name>
</gene>
<dbReference type="Proteomes" id="UP000005459">
    <property type="component" value="Unassembled WGS sequence"/>
</dbReference>
<accession>F9U5G5</accession>
<protein>
    <submittedName>
        <fullName evidence="1">Uncharacterized protein</fullName>
    </submittedName>
</protein>
<reference evidence="1 2" key="1">
    <citation type="submission" date="2011-06" db="EMBL/GenBank/DDBJ databases">
        <title>The draft genome of Thiocapsa marina 5811.</title>
        <authorList>
            <consortium name="US DOE Joint Genome Institute (JGI-PGF)"/>
            <person name="Lucas S."/>
            <person name="Han J."/>
            <person name="Cheng J.-F."/>
            <person name="Goodwin L."/>
            <person name="Pitluck S."/>
            <person name="Peters L."/>
            <person name="Land M.L."/>
            <person name="Hauser L."/>
            <person name="Vogl K."/>
            <person name="Liu Z."/>
            <person name="Imhoff J."/>
            <person name="Thiel V."/>
            <person name="Frigaard N.-U."/>
            <person name="Bryant D."/>
            <person name="Woyke T.J."/>
        </authorList>
    </citation>
    <scope>NUCLEOTIDE SEQUENCE [LARGE SCALE GENOMIC DNA]</scope>
    <source>
        <strain evidence="1 2">5811</strain>
    </source>
</reference>
<dbReference type="AlphaFoldDB" id="F9U5G5"/>
<keyword evidence="2" id="KW-1185">Reference proteome</keyword>
<sequence>MKTAACSIRFINPSYDLNRFVKSSLYYPAKPKNEGETIQ</sequence>
<name>F9U5G5_9GAMM</name>
<proteinExistence type="predicted"/>
<organism evidence="1 2">
    <name type="scientific">Thiocapsa marina 5811</name>
    <dbReference type="NCBI Taxonomy" id="768671"/>
    <lineage>
        <taxon>Bacteria</taxon>
        <taxon>Pseudomonadati</taxon>
        <taxon>Pseudomonadota</taxon>
        <taxon>Gammaproteobacteria</taxon>
        <taxon>Chromatiales</taxon>
        <taxon>Chromatiaceae</taxon>
        <taxon>Thiocapsa</taxon>
    </lineage>
</organism>
<dbReference type="EMBL" id="AFWV01000001">
    <property type="protein sequence ID" value="EGV20388.1"/>
    <property type="molecule type" value="Genomic_DNA"/>
</dbReference>
<evidence type="ECO:0000313" key="2">
    <source>
        <dbReference type="Proteomes" id="UP000005459"/>
    </source>
</evidence>